<dbReference type="Gene3D" id="1.10.150.110">
    <property type="entry name" value="DNA polymerase beta, N-terminal domain-like"/>
    <property type="match status" value="1"/>
</dbReference>
<dbReference type="Proteomes" id="UP001302349">
    <property type="component" value="Chromosome"/>
</dbReference>
<dbReference type="InterPro" id="IPR022311">
    <property type="entry name" value="PolX-like"/>
</dbReference>
<sequence length="578" mass="64726">MDNKEIISQFRLMASLMELHEENQFKIRGYTGAVFNLEKVDKPIATMTAEEIGALEGIGKSMAANIHQLLEKGTFDALEELRASTPAGVVEMLSIKGIGPKKIRLIWKELEIESLDALQKACEEGRVAGVKGFGEKTQQTILDGLKYRKANVGKLHFSEAEMAANQLIEALKKELGEKVPMSFVGPLRRLLEVIDTLELLVGSLNSDVIIKAIEKSGLGEVSLQQSGPYSIRGHVNEPYITFHIRLCEEKQFTEKLLLYTAAPLHLNQTLAEGAVLRDKLTERAFATEEEAYKHAGLAYIAPELREGSFEIALAQENKLPKLVEMSDLKGILHNHSTYSDGKNTLKEMAVYCKELGYEYLGISDHSRSAFYASGLEANRVKDQQVEIDALNKELAPFRIFKGIESDILPDGSLDYETEVLASFDFIVASVHSVLNMDLQRATTRLLKAIKNPFTTMLGHPTGRLLLERKGYPIDHKTVIDACAEEGVIIEINAHPWRLDLDWRWVHYAIEKGVMLSINPDAHETEGYHDMRYGLLVGRKGGLTKEMTFNALSTAEVAAHFEKRKKRAAEMVKYQQAER</sequence>
<dbReference type="InterPro" id="IPR016195">
    <property type="entry name" value="Pol/histidinol_Pase-like"/>
</dbReference>
<dbReference type="CDD" id="cd07436">
    <property type="entry name" value="PHP_PolX"/>
    <property type="match status" value="1"/>
</dbReference>
<evidence type="ECO:0000259" key="6">
    <source>
        <dbReference type="SMART" id="SM00483"/>
    </source>
</evidence>
<dbReference type="SUPFAM" id="SSF47802">
    <property type="entry name" value="DNA polymerase beta, N-terminal domain-like"/>
    <property type="match status" value="1"/>
</dbReference>
<dbReference type="SMART" id="SM00483">
    <property type="entry name" value="POLXc"/>
    <property type="match status" value="1"/>
</dbReference>
<dbReference type="SUPFAM" id="SSF81301">
    <property type="entry name" value="Nucleotidyltransferase"/>
    <property type="match status" value="1"/>
</dbReference>
<evidence type="ECO:0000256" key="3">
    <source>
        <dbReference type="ARBA" id="ARBA00022705"/>
    </source>
</evidence>
<evidence type="ECO:0000256" key="2">
    <source>
        <dbReference type="ARBA" id="ARBA00022634"/>
    </source>
</evidence>
<dbReference type="Pfam" id="PF02811">
    <property type="entry name" value="PHP"/>
    <property type="match status" value="1"/>
</dbReference>
<dbReference type="RefSeq" id="WP_317489704.1">
    <property type="nucleotide sequence ID" value="NZ_CP136051.1"/>
</dbReference>
<evidence type="ECO:0000256" key="1">
    <source>
        <dbReference type="ARBA" id="ARBA00001946"/>
    </source>
</evidence>
<dbReference type="InterPro" id="IPR003141">
    <property type="entry name" value="Pol/His_phosphatase_N"/>
</dbReference>
<feature type="domain" description="DNA-directed DNA polymerase X" evidence="6">
    <location>
        <begin position="1"/>
        <end position="306"/>
    </location>
</feature>
<dbReference type="InterPro" id="IPR050243">
    <property type="entry name" value="PHP_phosphatase"/>
</dbReference>
<proteinExistence type="predicted"/>
<dbReference type="InterPro" id="IPR004013">
    <property type="entry name" value="PHP_dom"/>
</dbReference>
<reference evidence="7 8" key="1">
    <citation type="journal article" date="2023" name="Microbiol. Resour. Announc.">
        <title>Complete Genome Sequence of Imperialibacter roseus strain P4T.</title>
        <authorList>
            <person name="Tizabi D.R."/>
            <person name="Bachvaroff T."/>
            <person name="Hill R.T."/>
        </authorList>
    </citation>
    <scope>NUCLEOTIDE SEQUENCE [LARGE SCALE GENOMIC DNA]</scope>
    <source>
        <strain evidence="7 8">P4T</strain>
    </source>
</reference>
<dbReference type="InterPro" id="IPR010996">
    <property type="entry name" value="HHH_MUS81"/>
</dbReference>
<feature type="domain" description="Helix-hairpin-helix DNA-binding motif class 1" evidence="4">
    <location>
        <begin position="90"/>
        <end position="109"/>
    </location>
</feature>
<dbReference type="PIRSF" id="PIRSF005047">
    <property type="entry name" value="UCP005047_YshC"/>
    <property type="match status" value="1"/>
</dbReference>
<organism evidence="7 8">
    <name type="scientific">Imperialibacter roseus</name>
    <dbReference type="NCBI Taxonomy" id="1324217"/>
    <lineage>
        <taxon>Bacteria</taxon>
        <taxon>Pseudomonadati</taxon>
        <taxon>Bacteroidota</taxon>
        <taxon>Cytophagia</taxon>
        <taxon>Cytophagales</taxon>
        <taxon>Flammeovirgaceae</taxon>
        <taxon>Imperialibacter</taxon>
    </lineage>
</organism>
<dbReference type="Pfam" id="PF14520">
    <property type="entry name" value="HHH_5"/>
    <property type="match status" value="1"/>
</dbReference>
<dbReference type="InterPro" id="IPR027421">
    <property type="entry name" value="DNA_pol_lamdba_lyase_dom_sf"/>
</dbReference>
<comment type="cofactor">
    <cofactor evidence="1">
        <name>Mg(2+)</name>
        <dbReference type="ChEBI" id="CHEBI:18420"/>
    </cofactor>
</comment>
<feature type="domain" description="Helix-hairpin-helix DNA-binding motif class 1" evidence="4">
    <location>
        <begin position="125"/>
        <end position="144"/>
    </location>
</feature>
<accession>A0ABZ0IST1</accession>
<protein>
    <submittedName>
        <fullName evidence="7">Helix-hairpin-helix domain-containing protein</fullName>
    </submittedName>
</protein>
<dbReference type="PANTHER" id="PTHR36928">
    <property type="entry name" value="PHOSPHATASE YCDX-RELATED"/>
    <property type="match status" value="1"/>
</dbReference>
<evidence type="ECO:0000259" key="5">
    <source>
        <dbReference type="SMART" id="SM00481"/>
    </source>
</evidence>
<dbReference type="Gene3D" id="3.30.210.10">
    <property type="entry name" value="DNA polymerase, thumb domain"/>
    <property type="match status" value="1"/>
</dbReference>
<name>A0ABZ0IST1_9BACT</name>
<keyword evidence="2" id="KW-0237">DNA synthesis</keyword>
<dbReference type="PANTHER" id="PTHR36928:SF1">
    <property type="entry name" value="PHOSPHATASE YCDX-RELATED"/>
    <property type="match status" value="1"/>
</dbReference>
<feature type="domain" description="Polymerase/histidinol phosphatase N-terminal" evidence="5">
    <location>
        <begin position="330"/>
        <end position="409"/>
    </location>
</feature>
<dbReference type="SMART" id="SM00481">
    <property type="entry name" value="POLIIIAc"/>
    <property type="match status" value="1"/>
</dbReference>
<dbReference type="InterPro" id="IPR037160">
    <property type="entry name" value="DNA_Pol_thumb_sf"/>
</dbReference>
<dbReference type="InterPro" id="IPR002054">
    <property type="entry name" value="DNA-dir_DNA_pol_X"/>
</dbReference>
<dbReference type="InterPro" id="IPR003583">
    <property type="entry name" value="Hlx-hairpin-Hlx_DNA-bd_motif"/>
</dbReference>
<dbReference type="InterPro" id="IPR047967">
    <property type="entry name" value="PolX_PHP"/>
</dbReference>
<evidence type="ECO:0000313" key="7">
    <source>
        <dbReference type="EMBL" id="WOK07015.1"/>
    </source>
</evidence>
<dbReference type="Gene3D" id="3.20.20.140">
    <property type="entry name" value="Metal-dependent hydrolases"/>
    <property type="match status" value="1"/>
</dbReference>
<dbReference type="SUPFAM" id="SSF89550">
    <property type="entry name" value="PHP domain-like"/>
    <property type="match status" value="1"/>
</dbReference>
<dbReference type="Gene3D" id="1.10.150.20">
    <property type="entry name" value="5' to 3' exonuclease, C-terminal subdomain"/>
    <property type="match status" value="1"/>
</dbReference>
<dbReference type="SMART" id="SM00278">
    <property type="entry name" value="HhH1"/>
    <property type="match status" value="3"/>
</dbReference>
<dbReference type="EMBL" id="CP136051">
    <property type="protein sequence ID" value="WOK07015.1"/>
    <property type="molecule type" value="Genomic_DNA"/>
</dbReference>
<feature type="domain" description="Helix-hairpin-helix DNA-binding motif class 1" evidence="4">
    <location>
        <begin position="50"/>
        <end position="69"/>
    </location>
</feature>
<gene>
    <name evidence="7" type="ORF">RT717_00065</name>
</gene>
<evidence type="ECO:0000259" key="4">
    <source>
        <dbReference type="SMART" id="SM00278"/>
    </source>
</evidence>
<keyword evidence="8" id="KW-1185">Reference proteome</keyword>
<keyword evidence="3" id="KW-0235">DNA replication</keyword>
<dbReference type="InterPro" id="IPR043519">
    <property type="entry name" value="NT_sf"/>
</dbReference>
<evidence type="ECO:0000313" key="8">
    <source>
        <dbReference type="Proteomes" id="UP001302349"/>
    </source>
</evidence>
<dbReference type="Pfam" id="PF14716">
    <property type="entry name" value="HHH_8"/>
    <property type="match status" value="1"/>
</dbReference>